<organism evidence="1 2">
    <name type="scientific">Haemaphysalis longicornis</name>
    <name type="common">Bush tick</name>
    <dbReference type="NCBI Taxonomy" id="44386"/>
    <lineage>
        <taxon>Eukaryota</taxon>
        <taxon>Metazoa</taxon>
        <taxon>Ecdysozoa</taxon>
        <taxon>Arthropoda</taxon>
        <taxon>Chelicerata</taxon>
        <taxon>Arachnida</taxon>
        <taxon>Acari</taxon>
        <taxon>Parasitiformes</taxon>
        <taxon>Ixodida</taxon>
        <taxon>Ixodoidea</taxon>
        <taxon>Ixodidae</taxon>
        <taxon>Haemaphysalinae</taxon>
        <taxon>Haemaphysalis</taxon>
    </lineage>
</organism>
<dbReference type="AlphaFoldDB" id="A0A9J6FMW9"/>
<dbReference type="Proteomes" id="UP000821853">
    <property type="component" value="Chromosome 10"/>
</dbReference>
<dbReference type="VEuPathDB" id="VectorBase:HLOH_046830"/>
<dbReference type="EMBL" id="JABSTR010000002">
    <property type="protein sequence ID" value="KAH9363776.1"/>
    <property type="molecule type" value="Genomic_DNA"/>
</dbReference>
<sequence>MTCPRCSASVLNKDLPNHCRNGCPGKAIALAAEQPTERQGVEISAEDIAASLDELKALILDPNEDRLPALQSKINEVLEQARNIASQTKAIPTSLQEGDRSIQQTSGELSRTFRRELQSEESALCGNQKEHFQTQEILEQVKCYGKELDAVSRKLSDSENRLSNQLVQATQKLSETFVEEVRSQLTGLCAHLKKHLPINEISEQGKGHGMQVDAIASTLIESERRISDQLAKAAQELSATLVQNFESQQRELSDLLEAMFEEERSYAGEEEAATPYELPWRSEKKLILRKLELIGGETLAYLELLRTSADQQLKRPLVENTPVLPGYVSTPLKPPLIEQGEIKEFCYIVSITNVDDVVRSEKFIWLFTRWYHRDRYLQVTAHGLDLESSSGLAVCLKWGTTELNHFFLFPEAIVYVQHPDNVEESNLLLTRIGGAFGPWEFFLSDEAFLVEWEKVSSLGLVRGGKLTLVVAFRK</sequence>
<reference evidence="1 2" key="1">
    <citation type="journal article" date="2020" name="Cell">
        <title>Large-Scale Comparative Analyses of Tick Genomes Elucidate Their Genetic Diversity and Vector Capacities.</title>
        <authorList>
            <consortium name="Tick Genome and Microbiome Consortium (TIGMIC)"/>
            <person name="Jia N."/>
            <person name="Wang J."/>
            <person name="Shi W."/>
            <person name="Du L."/>
            <person name="Sun Y."/>
            <person name="Zhan W."/>
            <person name="Jiang J.F."/>
            <person name="Wang Q."/>
            <person name="Zhang B."/>
            <person name="Ji P."/>
            <person name="Bell-Sakyi L."/>
            <person name="Cui X.M."/>
            <person name="Yuan T.T."/>
            <person name="Jiang B.G."/>
            <person name="Yang W.F."/>
            <person name="Lam T.T."/>
            <person name="Chang Q.C."/>
            <person name="Ding S.J."/>
            <person name="Wang X.J."/>
            <person name="Zhu J.G."/>
            <person name="Ruan X.D."/>
            <person name="Zhao L."/>
            <person name="Wei J.T."/>
            <person name="Ye R.Z."/>
            <person name="Que T.C."/>
            <person name="Du C.H."/>
            <person name="Zhou Y.H."/>
            <person name="Cheng J.X."/>
            <person name="Dai P.F."/>
            <person name="Guo W.B."/>
            <person name="Han X.H."/>
            <person name="Huang E.J."/>
            <person name="Li L.F."/>
            <person name="Wei W."/>
            <person name="Gao Y.C."/>
            <person name="Liu J.Z."/>
            <person name="Shao H.Z."/>
            <person name="Wang X."/>
            <person name="Wang C.C."/>
            <person name="Yang T.C."/>
            <person name="Huo Q.B."/>
            <person name="Li W."/>
            <person name="Chen H.Y."/>
            <person name="Chen S.E."/>
            <person name="Zhou L.G."/>
            <person name="Ni X.B."/>
            <person name="Tian J.H."/>
            <person name="Sheng Y."/>
            <person name="Liu T."/>
            <person name="Pan Y.S."/>
            <person name="Xia L.Y."/>
            <person name="Li J."/>
            <person name="Zhao F."/>
            <person name="Cao W.C."/>
        </authorList>
    </citation>
    <scope>NUCLEOTIDE SEQUENCE [LARGE SCALE GENOMIC DNA]</scope>
    <source>
        <strain evidence="1">HaeL-2018</strain>
    </source>
</reference>
<evidence type="ECO:0000313" key="2">
    <source>
        <dbReference type="Proteomes" id="UP000821853"/>
    </source>
</evidence>
<comment type="caution">
    <text evidence="1">The sequence shown here is derived from an EMBL/GenBank/DDBJ whole genome shotgun (WGS) entry which is preliminary data.</text>
</comment>
<keyword evidence="2" id="KW-1185">Reference proteome</keyword>
<protein>
    <submittedName>
        <fullName evidence="1">Uncharacterized protein</fullName>
    </submittedName>
</protein>
<gene>
    <name evidence="1" type="ORF">HPB48_022848</name>
</gene>
<accession>A0A9J6FMW9</accession>
<name>A0A9J6FMW9_HAELO</name>
<evidence type="ECO:0000313" key="1">
    <source>
        <dbReference type="EMBL" id="KAH9363776.1"/>
    </source>
</evidence>
<proteinExistence type="predicted"/>